<dbReference type="KEGG" id="scac:106092431"/>
<keyword evidence="3" id="KW-1185">Reference proteome</keyword>
<feature type="signal peptide" evidence="1">
    <location>
        <begin position="1"/>
        <end position="24"/>
    </location>
</feature>
<dbReference type="EnsemblMetazoa" id="SCAU013345-RA">
    <property type="protein sequence ID" value="SCAU013345-PA"/>
    <property type="gene ID" value="SCAU013345"/>
</dbReference>
<proteinExistence type="predicted"/>
<dbReference type="VEuPathDB" id="VectorBase:SCAU013345"/>
<reference evidence="2" key="1">
    <citation type="submission" date="2020-05" db="UniProtKB">
        <authorList>
            <consortium name="EnsemblMetazoa"/>
        </authorList>
    </citation>
    <scope>IDENTIFICATION</scope>
    <source>
        <strain evidence="2">USDA</strain>
    </source>
</reference>
<evidence type="ECO:0000313" key="2">
    <source>
        <dbReference type="EnsemblMetazoa" id="SCAU013345-PA"/>
    </source>
</evidence>
<feature type="chain" id="PRO_5009327617" evidence="1">
    <location>
        <begin position="25"/>
        <end position="207"/>
    </location>
</feature>
<evidence type="ECO:0000256" key="1">
    <source>
        <dbReference type="SAM" id="SignalP"/>
    </source>
</evidence>
<protein>
    <submittedName>
        <fullName evidence="2">Uncharacterized protein</fullName>
    </submittedName>
</protein>
<sequence>MTKFNINWIFSVVVLIAAANLASASSDAFDLSVLRDILNIYHKKLSVLQCMERSCDPLAHQKMIAIENEMGRELRARLAAIQNFELDSLKADEVLQASIEKLLLAEPKCHDLSYFCPAMETVHLLPKFLSDYITPVQYFTQYGLRCVNLTNVQKAMEILGKSIEYLENEKSNGANYFEEALPAYNYVANEYRKLCDGNFWFGPVNHG</sequence>
<dbReference type="Proteomes" id="UP000095300">
    <property type="component" value="Unassembled WGS sequence"/>
</dbReference>
<dbReference type="AlphaFoldDB" id="A0A1I8Q2U1"/>
<organism evidence="2 3">
    <name type="scientific">Stomoxys calcitrans</name>
    <name type="common">Stable fly</name>
    <name type="synonym">Conops calcitrans</name>
    <dbReference type="NCBI Taxonomy" id="35570"/>
    <lineage>
        <taxon>Eukaryota</taxon>
        <taxon>Metazoa</taxon>
        <taxon>Ecdysozoa</taxon>
        <taxon>Arthropoda</taxon>
        <taxon>Hexapoda</taxon>
        <taxon>Insecta</taxon>
        <taxon>Pterygota</taxon>
        <taxon>Neoptera</taxon>
        <taxon>Endopterygota</taxon>
        <taxon>Diptera</taxon>
        <taxon>Brachycera</taxon>
        <taxon>Muscomorpha</taxon>
        <taxon>Muscoidea</taxon>
        <taxon>Muscidae</taxon>
        <taxon>Stomoxys</taxon>
    </lineage>
</organism>
<gene>
    <name evidence="2" type="primary">106092431</name>
</gene>
<keyword evidence="1" id="KW-0732">Signal</keyword>
<evidence type="ECO:0000313" key="3">
    <source>
        <dbReference type="Proteomes" id="UP000095300"/>
    </source>
</evidence>
<name>A0A1I8Q2U1_STOCA</name>
<accession>A0A1I8Q2U1</accession>